<name>A0A109UH23_9FIRM</name>
<evidence type="ECO:0000256" key="2">
    <source>
        <dbReference type="ARBA" id="ARBA00022801"/>
    </source>
</evidence>
<evidence type="ECO:0000313" key="4">
    <source>
        <dbReference type="EMBL" id="AMC93453.1"/>
    </source>
</evidence>
<dbReference type="InterPro" id="IPR051158">
    <property type="entry name" value="Metallophosphoesterase_sf"/>
</dbReference>
<keyword evidence="3" id="KW-0812">Transmembrane</keyword>
<dbReference type="KEGG" id="erl:AOC36_05505"/>
<evidence type="ECO:0000256" key="3">
    <source>
        <dbReference type="SAM" id="Phobius"/>
    </source>
</evidence>
<keyword evidence="3" id="KW-1133">Transmembrane helix</keyword>
<dbReference type="Gene3D" id="3.60.21.10">
    <property type="match status" value="1"/>
</dbReference>
<keyword evidence="2" id="KW-0378">Hydrolase</keyword>
<organism evidence="4 5">
    <name type="scientific">Erysipelothrix larvae</name>
    <dbReference type="NCBI Taxonomy" id="1514105"/>
    <lineage>
        <taxon>Bacteria</taxon>
        <taxon>Bacillati</taxon>
        <taxon>Bacillota</taxon>
        <taxon>Erysipelotrichia</taxon>
        <taxon>Erysipelotrichales</taxon>
        <taxon>Erysipelotrichaceae</taxon>
        <taxon>Erysipelothrix</taxon>
    </lineage>
</organism>
<dbReference type="GO" id="GO:0009245">
    <property type="term" value="P:lipid A biosynthetic process"/>
    <property type="evidence" value="ECO:0007669"/>
    <property type="project" value="TreeGrafter"/>
</dbReference>
<keyword evidence="3" id="KW-0472">Membrane</keyword>
<dbReference type="SUPFAM" id="SSF56300">
    <property type="entry name" value="Metallo-dependent phosphatases"/>
    <property type="match status" value="1"/>
</dbReference>
<evidence type="ECO:0008006" key="6">
    <source>
        <dbReference type="Google" id="ProtNLM"/>
    </source>
</evidence>
<evidence type="ECO:0000256" key="1">
    <source>
        <dbReference type="ARBA" id="ARBA00022723"/>
    </source>
</evidence>
<dbReference type="OrthoDB" id="9780884at2"/>
<keyword evidence="5" id="KW-1185">Reference proteome</keyword>
<proteinExistence type="predicted"/>
<dbReference type="EMBL" id="CP013213">
    <property type="protein sequence ID" value="AMC93453.1"/>
    <property type="molecule type" value="Genomic_DNA"/>
</dbReference>
<dbReference type="STRING" id="1514105.AOC36_05505"/>
<dbReference type="GO" id="GO:0008758">
    <property type="term" value="F:UDP-2,3-diacylglucosamine hydrolase activity"/>
    <property type="evidence" value="ECO:0007669"/>
    <property type="project" value="TreeGrafter"/>
</dbReference>
<dbReference type="PANTHER" id="PTHR31302:SF31">
    <property type="entry name" value="PHOSPHODIESTERASE YAEI"/>
    <property type="match status" value="1"/>
</dbReference>
<dbReference type="PANTHER" id="PTHR31302">
    <property type="entry name" value="TRANSMEMBRANE PROTEIN WITH METALLOPHOSPHOESTERASE DOMAIN-RELATED"/>
    <property type="match status" value="1"/>
</dbReference>
<dbReference type="Proteomes" id="UP000063781">
    <property type="component" value="Chromosome"/>
</dbReference>
<evidence type="ECO:0000313" key="5">
    <source>
        <dbReference type="Proteomes" id="UP000063781"/>
    </source>
</evidence>
<reference evidence="4 5" key="1">
    <citation type="submission" date="2015-10" db="EMBL/GenBank/DDBJ databases">
        <title>Erysipelothrix larvae sp. LV19 isolated from the larval gut of the rhinoceros beetle, Trypoxylus dichotomus.</title>
        <authorList>
            <person name="Lim S."/>
            <person name="Kim B.-C."/>
        </authorList>
    </citation>
    <scope>NUCLEOTIDE SEQUENCE [LARGE SCALE GENOMIC DNA]</scope>
    <source>
        <strain evidence="4 5">LV19</strain>
    </source>
</reference>
<dbReference type="GO" id="GO:0046872">
    <property type="term" value="F:metal ion binding"/>
    <property type="evidence" value="ECO:0007669"/>
    <property type="project" value="UniProtKB-KW"/>
</dbReference>
<dbReference type="InterPro" id="IPR029052">
    <property type="entry name" value="Metallo-depent_PP-like"/>
</dbReference>
<feature type="transmembrane region" description="Helical" evidence="3">
    <location>
        <begin position="7"/>
        <end position="25"/>
    </location>
</feature>
<sequence length="271" mass="30212">MRKLLNLKKLFIVVCVIAIGVLVYFEITHFAPSRLHATNYSVRDASIPKDFDTVTIAVFSDVYGDIDKLNKAVDMMNMRSPDVVVFLGNLLNTNDEASINEITTALSNINAPLGKYAIFGQYDTFNYESVTKVLDQSDFRLTQNRTVNLHNFTDSNIQFLFLDETNTEQKVNDVLETLDDSSFTMTFMNNPNLVQLISDKNLKVSVAGETLGGKVNLPLIGSLFFKDTYTDSDVTIGNTRLLLSNGIATPEPVVRLFADPNILFITLNASE</sequence>
<keyword evidence="1" id="KW-0479">Metal-binding</keyword>
<dbReference type="AlphaFoldDB" id="A0A109UH23"/>
<accession>A0A109UH23</accession>
<gene>
    <name evidence="4" type="ORF">AOC36_05505</name>
</gene>
<protein>
    <recommendedName>
        <fullName evidence="6">Calcineurin-like phosphoesterase domain-containing protein</fullName>
    </recommendedName>
</protein>
<dbReference type="RefSeq" id="WP_067632255.1">
    <property type="nucleotide sequence ID" value="NZ_CP013213.1"/>
</dbReference>
<dbReference type="GO" id="GO:0016020">
    <property type="term" value="C:membrane"/>
    <property type="evidence" value="ECO:0007669"/>
    <property type="project" value="GOC"/>
</dbReference>